<reference evidence="2 3" key="1">
    <citation type="journal article" date="2022" name="Nat. Plants">
        <title>Genomes of leafy and leafless Platanthera orchids illuminate the evolution of mycoheterotrophy.</title>
        <authorList>
            <person name="Li M.H."/>
            <person name="Liu K.W."/>
            <person name="Li Z."/>
            <person name="Lu H.C."/>
            <person name="Ye Q.L."/>
            <person name="Zhang D."/>
            <person name="Wang J.Y."/>
            <person name="Li Y.F."/>
            <person name="Zhong Z.M."/>
            <person name="Liu X."/>
            <person name="Yu X."/>
            <person name="Liu D.K."/>
            <person name="Tu X.D."/>
            <person name="Liu B."/>
            <person name="Hao Y."/>
            <person name="Liao X.Y."/>
            <person name="Jiang Y.T."/>
            <person name="Sun W.H."/>
            <person name="Chen J."/>
            <person name="Chen Y.Q."/>
            <person name="Ai Y."/>
            <person name="Zhai J.W."/>
            <person name="Wu S.S."/>
            <person name="Zhou Z."/>
            <person name="Hsiao Y.Y."/>
            <person name="Wu W.L."/>
            <person name="Chen Y.Y."/>
            <person name="Lin Y.F."/>
            <person name="Hsu J.L."/>
            <person name="Li C.Y."/>
            <person name="Wang Z.W."/>
            <person name="Zhao X."/>
            <person name="Zhong W.Y."/>
            <person name="Ma X.K."/>
            <person name="Ma L."/>
            <person name="Huang J."/>
            <person name="Chen G.Z."/>
            <person name="Huang M.Z."/>
            <person name="Huang L."/>
            <person name="Peng D.H."/>
            <person name="Luo Y.B."/>
            <person name="Zou S.Q."/>
            <person name="Chen S.P."/>
            <person name="Lan S."/>
            <person name="Tsai W.C."/>
            <person name="Van de Peer Y."/>
            <person name="Liu Z.J."/>
        </authorList>
    </citation>
    <scope>NUCLEOTIDE SEQUENCE [LARGE SCALE GENOMIC DNA]</scope>
    <source>
        <strain evidence="2">Lor288</strain>
    </source>
</reference>
<dbReference type="Proteomes" id="UP001412067">
    <property type="component" value="Unassembled WGS sequence"/>
</dbReference>
<organism evidence="2 3">
    <name type="scientific">Platanthera guangdongensis</name>
    <dbReference type="NCBI Taxonomy" id="2320717"/>
    <lineage>
        <taxon>Eukaryota</taxon>
        <taxon>Viridiplantae</taxon>
        <taxon>Streptophyta</taxon>
        <taxon>Embryophyta</taxon>
        <taxon>Tracheophyta</taxon>
        <taxon>Spermatophyta</taxon>
        <taxon>Magnoliopsida</taxon>
        <taxon>Liliopsida</taxon>
        <taxon>Asparagales</taxon>
        <taxon>Orchidaceae</taxon>
        <taxon>Orchidoideae</taxon>
        <taxon>Orchideae</taxon>
        <taxon>Orchidinae</taxon>
        <taxon>Platanthera</taxon>
    </lineage>
</organism>
<dbReference type="SUPFAM" id="SSF53098">
    <property type="entry name" value="Ribonuclease H-like"/>
    <property type="match status" value="1"/>
</dbReference>
<proteinExistence type="predicted"/>
<name>A0ABR2LQJ2_9ASPA</name>
<evidence type="ECO:0000313" key="2">
    <source>
        <dbReference type="EMBL" id="KAK8947700.1"/>
    </source>
</evidence>
<dbReference type="EMBL" id="JBBWWR010000016">
    <property type="protein sequence ID" value="KAK8947700.1"/>
    <property type="molecule type" value="Genomic_DNA"/>
</dbReference>
<keyword evidence="3" id="KW-1185">Reference proteome</keyword>
<gene>
    <name evidence="2" type="ORF">KSP40_PGU006160</name>
</gene>
<sequence length="111" mass="12289">MTEFMAAIAGLRRATQHYEGTLGLIIEGDSMVTINRISRILAGCSSGQHESLTARLMKDFPRVDLSLVDRMANSATDHLAKNACYFGFDWVWGMPLTQALSLILTHDANFL</sequence>
<evidence type="ECO:0000259" key="1">
    <source>
        <dbReference type="Pfam" id="PF13456"/>
    </source>
</evidence>
<comment type="caution">
    <text evidence="2">The sequence shown here is derived from an EMBL/GenBank/DDBJ whole genome shotgun (WGS) entry which is preliminary data.</text>
</comment>
<dbReference type="InterPro" id="IPR036397">
    <property type="entry name" value="RNaseH_sf"/>
</dbReference>
<dbReference type="Gene3D" id="3.30.420.10">
    <property type="entry name" value="Ribonuclease H-like superfamily/Ribonuclease H"/>
    <property type="match status" value="1"/>
</dbReference>
<dbReference type="Pfam" id="PF13456">
    <property type="entry name" value="RVT_3"/>
    <property type="match status" value="1"/>
</dbReference>
<dbReference type="InterPro" id="IPR002156">
    <property type="entry name" value="RNaseH_domain"/>
</dbReference>
<accession>A0ABR2LQJ2</accession>
<feature type="domain" description="RNase H type-1" evidence="1">
    <location>
        <begin position="2"/>
        <end position="83"/>
    </location>
</feature>
<evidence type="ECO:0000313" key="3">
    <source>
        <dbReference type="Proteomes" id="UP001412067"/>
    </source>
</evidence>
<dbReference type="InterPro" id="IPR012337">
    <property type="entry name" value="RNaseH-like_sf"/>
</dbReference>
<protein>
    <recommendedName>
        <fullName evidence="1">RNase H type-1 domain-containing protein</fullName>
    </recommendedName>
</protein>